<evidence type="ECO:0000259" key="4">
    <source>
        <dbReference type="Pfam" id="PF07238"/>
    </source>
</evidence>
<evidence type="ECO:0000313" key="6">
    <source>
        <dbReference type="EMBL" id="RUO62713.1"/>
    </source>
</evidence>
<keyword evidence="3" id="KW-0975">Bacterial flagellum</keyword>
<feature type="domain" description="Type III secretion system flagellar brake protein YcgR PilZN" evidence="5">
    <location>
        <begin position="23"/>
        <end position="111"/>
    </location>
</feature>
<dbReference type="EMBL" id="PIQA01000011">
    <property type="protein sequence ID" value="RUO62713.1"/>
    <property type="molecule type" value="Genomic_DNA"/>
</dbReference>
<dbReference type="Pfam" id="PF07238">
    <property type="entry name" value="PilZ"/>
    <property type="match status" value="1"/>
</dbReference>
<dbReference type="Gene3D" id="2.40.10.220">
    <property type="entry name" value="predicted glycosyltransferase like domains"/>
    <property type="match status" value="1"/>
</dbReference>
<keyword evidence="2" id="KW-0547">Nucleotide-binding</keyword>
<keyword evidence="6" id="KW-0969">Cilium</keyword>
<evidence type="ECO:0000259" key="5">
    <source>
        <dbReference type="Pfam" id="PF12945"/>
    </source>
</evidence>
<feature type="domain" description="PilZ" evidence="4">
    <location>
        <begin position="120"/>
        <end position="219"/>
    </location>
</feature>
<dbReference type="Pfam" id="PF12945">
    <property type="entry name" value="PilZNR"/>
    <property type="match status" value="1"/>
</dbReference>
<evidence type="ECO:0000313" key="7">
    <source>
        <dbReference type="Proteomes" id="UP000288361"/>
    </source>
</evidence>
<dbReference type="GO" id="GO:0035438">
    <property type="term" value="F:cyclic-di-GMP binding"/>
    <property type="evidence" value="ECO:0007669"/>
    <property type="project" value="InterPro"/>
</dbReference>
<gene>
    <name evidence="6" type="ORF">CWI73_09580</name>
</gene>
<dbReference type="Proteomes" id="UP000288361">
    <property type="component" value="Unassembled WGS sequence"/>
</dbReference>
<sequence>MEKETPTIPESSQPHMKLNYLRPGDMIDVEFASATKVRTKLQLIGFDSGRYLLLKQPNPKTDGSYVDVLYEGNPVVVRLVIEGEAGECIAFKSKIRAVTNFPFRLIYLDYPKEVEQRALRAQKRVSTHIPVDVTSTAVQEGDRKKLASGVIVDISTAGCRILFKAQSNAGNVTHMNIKINIGSGSQREPLTLSGQIMNQRKEVGRIGIGVRFTDPEEHITEVFNHLLIDTDFEC</sequence>
<dbReference type="InterPro" id="IPR009926">
    <property type="entry name" value="T3SS_YcgR_PilZN"/>
</dbReference>
<evidence type="ECO:0000256" key="2">
    <source>
        <dbReference type="ARBA" id="ARBA00022741"/>
    </source>
</evidence>
<dbReference type="SUPFAM" id="SSF141371">
    <property type="entry name" value="PilZ domain-like"/>
    <property type="match status" value="2"/>
</dbReference>
<keyword evidence="6" id="KW-0282">Flagellum</keyword>
<protein>
    <submittedName>
        <fullName evidence="6">Flagellar brake protein</fullName>
    </submittedName>
</protein>
<dbReference type="InterPro" id="IPR009875">
    <property type="entry name" value="PilZ_domain"/>
</dbReference>
<dbReference type="InterPro" id="IPR012349">
    <property type="entry name" value="Split_barrel_FMN-bd"/>
</dbReference>
<dbReference type="RefSeq" id="WP_126752582.1">
    <property type="nucleotide sequence ID" value="NZ_JBHUMT010000004.1"/>
</dbReference>
<dbReference type="Gene3D" id="2.30.110.10">
    <property type="entry name" value="Electron Transport, Fmn-binding Protein, Chain A"/>
    <property type="match status" value="1"/>
</dbReference>
<proteinExistence type="predicted"/>
<keyword evidence="1" id="KW-0973">c-di-GMP</keyword>
<name>A0A432YP42_9GAMM</name>
<accession>A0A432YP42</accession>
<reference evidence="6 7" key="1">
    <citation type="journal article" date="2011" name="Front. Microbiol.">
        <title>Genomic signatures of strain selection and enhancement in Bacillus atrophaeus var. globigii, a historical biowarfare simulant.</title>
        <authorList>
            <person name="Gibbons H.S."/>
            <person name="Broomall S.M."/>
            <person name="McNew L.A."/>
            <person name="Daligault H."/>
            <person name="Chapman C."/>
            <person name="Bruce D."/>
            <person name="Karavis M."/>
            <person name="Krepps M."/>
            <person name="McGregor P.A."/>
            <person name="Hong C."/>
            <person name="Park K.H."/>
            <person name="Akmal A."/>
            <person name="Feldman A."/>
            <person name="Lin J.S."/>
            <person name="Chang W.E."/>
            <person name="Higgs B.W."/>
            <person name="Demirev P."/>
            <person name="Lindquist J."/>
            <person name="Liem A."/>
            <person name="Fochler E."/>
            <person name="Read T.D."/>
            <person name="Tapia R."/>
            <person name="Johnson S."/>
            <person name="Bishop-Lilly K.A."/>
            <person name="Detter C."/>
            <person name="Han C."/>
            <person name="Sozhamannan S."/>
            <person name="Rosenzweig C.N."/>
            <person name="Skowronski E.W."/>
        </authorList>
    </citation>
    <scope>NUCLEOTIDE SEQUENCE [LARGE SCALE GENOMIC DNA]</scope>
    <source>
        <strain evidence="6 7">TPS4-2</strain>
    </source>
</reference>
<evidence type="ECO:0000256" key="3">
    <source>
        <dbReference type="ARBA" id="ARBA00023143"/>
    </source>
</evidence>
<comment type="caution">
    <text evidence="6">The sequence shown here is derived from an EMBL/GenBank/DDBJ whole genome shotgun (WGS) entry which is preliminary data.</text>
</comment>
<dbReference type="AlphaFoldDB" id="A0A432YP42"/>
<keyword evidence="6" id="KW-0966">Cell projection</keyword>
<organism evidence="6 7">
    <name type="scientific">Idiomarina piscisalsi</name>
    <dbReference type="NCBI Taxonomy" id="1096243"/>
    <lineage>
        <taxon>Bacteria</taxon>
        <taxon>Pseudomonadati</taxon>
        <taxon>Pseudomonadota</taxon>
        <taxon>Gammaproteobacteria</taxon>
        <taxon>Alteromonadales</taxon>
        <taxon>Idiomarinaceae</taxon>
        <taxon>Idiomarina</taxon>
    </lineage>
</organism>
<evidence type="ECO:0000256" key="1">
    <source>
        <dbReference type="ARBA" id="ARBA00022636"/>
    </source>
</evidence>